<feature type="compositionally biased region" description="Low complexity" evidence="1">
    <location>
        <begin position="122"/>
        <end position="134"/>
    </location>
</feature>
<proteinExistence type="predicted"/>
<protein>
    <submittedName>
        <fullName evidence="3">Uncharacterized protein LOC101851983</fullName>
    </submittedName>
</protein>
<evidence type="ECO:0000256" key="1">
    <source>
        <dbReference type="SAM" id="MobiDB-lite"/>
    </source>
</evidence>
<feature type="compositionally biased region" description="Basic and acidic residues" evidence="1">
    <location>
        <begin position="44"/>
        <end position="76"/>
    </location>
</feature>
<name>A0ABM1A994_APLCA</name>
<organism evidence="2 3">
    <name type="scientific">Aplysia californica</name>
    <name type="common">California sea hare</name>
    <dbReference type="NCBI Taxonomy" id="6500"/>
    <lineage>
        <taxon>Eukaryota</taxon>
        <taxon>Metazoa</taxon>
        <taxon>Spiralia</taxon>
        <taxon>Lophotrochozoa</taxon>
        <taxon>Mollusca</taxon>
        <taxon>Gastropoda</taxon>
        <taxon>Heterobranchia</taxon>
        <taxon>Euthyneura</taxon>
        <taxon>Tectipleura</taxon>
        <taxon>Aplysiida</taxon>
        <taxon>Aplysioidea</taxon>
        <taxon>Aplysiidae</taxon>
        <taxon>Aplysia</taxon>
    </lineage>
</organism>
<feature type="non-terminal residue" evidence="3">
    <location>
        <position position="134"/>
    </location>
</feature>
<keyword evidence="2" id="KW-1185">Reference proteome</keyword>
<dbReference type="RefSeq" id="XP_012943261.1">
    <property type="nucleotide sequence ID" value="XM_013087807.1"/>
</dbReference>
<reference evidence="3" key="1">
    <citation type="submission" date="2025-08" db="UniProtKB">
        <authorList>
            <consortium name="RefSeq"/>
        </authorList>
    </citation>
    <scope>IDENTIFICATION</scope>
</reference>
<evidence type="ECO:0000313" key="2">
    <source>
        <dbReference type="Proteomes" id="UP000694888"/>
    </source>
</evidence>
<feature type="compositionally biased region" description="Pro residues" evidence="1">
    <location>
        <begin position="110"/>
        <end position="121"/>
    </location>
</feature>
<feature type="compositionally biased region" description="Basic and acidic residues" evidence="1">
    <location>
        <begin position="91"/>
        <end position="105"/>
    </location>
</feature>
<dbReference type="GeneID" id="101851983"/>
<feature type="compositionally biased region" description="Polar residues" evidence="1">
    <location>
        <begin position="77"/>
        <end position="87"/>
    </location>
</feature>
<evidence type="ECO:0000313" key="3">
    <source>
        <dbReference type="RefSeq" id="XP_012943261.1"/>
    </source>
</evidence>
<feature type="compositionally biased region" description="Polar residues" evidence="1">
    <location>
        <begin position="23"/>
        <end position="42"/>
    </location>
</feature>
<dbReference type="Proteomes" id="UP000694888">
    <property type="component" value="Unplaced"/>
</dbReference>
<accession>A0ABM1A994</accession>
<gene>
    <name evidence="3" type="primary">LOC101851983</name>
</gene>
<sequence length="134" mass="14142">MTELQPLHTAIQTPQKAKDGFPFSTTPKSSDSSVKPEPQSNDVKLVKQEKLQSSHYGSEDSKSTIPAVKKEEKEGKSLTSPKTSSLGRKQATKEDAPVTVSHEDASCLLAPPPAPLSPTSPLPLAAALSPLSSP</sequence>
<feature type="region of interest" description="Disordered" evidence="1">
    <location>
        <begin position="1"/>
        <end position="134"/>
    </location>
</feature>